<organism evidence="1">
    <name type="scientific">Amphimedon queenslandica</name>
    <name type="common">Sponge</name>
    <dbReference type="NCBI Taxonomy" id="400682"/>
    <lineage>
        <taxon>Eukaryota</taxon>
        <taxon>Metazoa</taxon>
        <taxon>Porifera</taxon>
        <taxon>Demospongiae</taxon>
        <taxon>Heteroscleromorpha</taxon>
        <taxon>Haplosclerida</taxon>
        <taxon>Niphatidae</taxon>
        <taxon>Amphimedon</taxon>
    </lineage>
</organism>
<protein>
    <submittedName>
        <fullName evidence="1">Uncharacterized protein</fullName>
    </submittedName>
</protein>
<accession>A0A1X7T2R6</accession>
<dbReference type="EnsemblMetazoa" id="Aqu2.1.08524_001">
    <property type="protein sequence ID" value="Aqu2.1.08524_001"/>
    <property type="gene ID" value="Aqu2.1.08524"/>
</dbReference>
<dbReference type="EnsemblMetazoa" id="Aqu2.1.10260_001">
    <property type="protein sequence ID" value="Aqu2.1.10260_001"/>
    <property type="gene ID" value="Aqu2.1.10260"/>
</dbReference>
<reference evidence="1" key="1">
    <citation type="submission" date="2017-05" db="UniProtKB">
        <authorList>
            <consortium name="EnsemblMetazoa"/>
        </authorList>
    </citation>
    <scope>IDENTIFICATION</scope>
</reference>
<proteinExistence type="predicted"/>
<name>A0A1X7T2R6_AMPQE</name>
<dbReference type="AlphaFoldDB" id="A0A1X7T2R6"/>
<sequence>MANTNKWQSLKDTNDTIVWLEMASKLLPNVYCSVVARRSKVTDAAAGLMSAAKFVGAGAATVGAGGSVILSNMLLKVETLNF</sequence>
<evidence type="ECO:0000313" key="1">
    <source>
        <dbReference type="EnsemblMetazoa" id="Aqu2.1.08524_001"/>
    </source>
</evidence>